<dbReference type="EMBL" id="CABD030050008">
    <property type="status" value="NOT_ANNOTATED_CDS"/>
    <property type="molecule type" value="Genomic_DNA"/>
</dbReference>
<reference evidence="2 3" key="2">
    <citation type="journal article" date="2012" name="Nature">
        <title>Insights into hominid evolution from the gorilla genome sequence.</title>
        <authorList>
            <person name="Scally A."/>
            <person name="Dutheil J.Y."/>
            <person name="Hillier L.W."/>
            <person name="Jordan G.E."/>
            <person name="Goodhead I."/>
            <person name="Herrero J."/>
            <person name="Hobolth A."/>
            <person name="Lappalainen T."/>
            <person name="Mailund T."/>
            <person name="Marques-Bonet T."/>
            <person name="McCarthy S."/>
            <person name="Montgomery S.H."/>
            <person name="Schwalie P.C."/>
            <person name="Tang Y.A."/>
            <person name="Ward M.C."/>
            <person name="Xue Y."/>
            <person name="Yngvadottir B."/>
            <person name="Alkan C."/>
            <person name="Andersen L.N."/>
            <person name="Ayub Q."/>
            <person name="Ball E.V."/>
            <person name="Beal K."/>
            <person name="Bradley B.J."/>
            <person name="Chen Y."/>
            <person name="Clee C.M."/>
            <person name="Fitzgerald S."/>
            <person name="Graves T.A."/>
            <person name="Gu Y."/>
            <person name="Heath P."/>
            <person name="Heger A."/>
            <person name="Karakoc E."/>
            <person name="Kolb-Kokocinski A."/>
            <person name="Laird G.K."/>
            <person name="Lunter G."/>
            <person name="Meader S."/>
            <person name="Mort M."/>
            <person name="Mullikin J.C."/>
            <person name="Munch K."/>
            <person name="O'Connor T.D."/>
            <person name="Phillips A.D."/>
            <person name="Prado-Martinez J."/>
            <person name="Rogers A.S."/>
            <person name="Sajjadian S."/>
            <person name="Schmidt D."/>
            <person name="Shaw K."/>
            <person name="Simpson J.T."/>
            <person name="Stenson P.D."/>
            <person name="Turner D.J."/>
            <person name="Vigilant L."/>
            <person name="Vilella A.J."/>
            <person name="Whitener W."/>
            <person name="Zhu B."/>
            <person name="Cooper D.N."/>
            <person name="de Jong P."/>
            <person name="Dermitzakis E.T."/>
            <person name="Eichler E.E."/>
            <person name="Flicek P."/>
            <person name="Goldman N."/>
            <person name="Mundy N.I."/>
            <person name="Ning Z."/>
            <person name="Odom D.T."/>
            <person name="Ponting C.P."/>
            <person name="Quail M.A."/>
            <person name="Ryder O.A."/>
            <person name="Searle S.M."/>
            <person name="Warren W.C."/>
            <person name="Wilson R.K."/>
            <person name="Schierup M.H."/>
            <person name="Rogers J."/>
            <person name="Tyler-Smith C."/>
            <person name="Durbin R."/>
        </authorList>
    </citation>
    <scope>NUCLEOTIDE SEQUENCE [LARGE SCALE GENOMIC DNA]</scope>
</reference>
<reference evidence="2" key="3">
    <citation type="submission" date="2025-08" db="UniProtKB">
        <authorList>
            <consortium name="Ensembl"/>
        </authorList>
    </citation>
    <scope>IDENTIFICATION</scope>
</reference>
<keyword evidence="3" id="KW-1185">Reference proteome</keyword>
<dbReference type="GeneTree" id="ENSGT00390000016820"/>
<name>A0A2I2Z946_GORGO</name>
<dbReference type="Bgee" id="ENSGGOG00000007522">
    <property type="expression patterns" value="Expressed in frontal cortex and 6 other cell types or tissues"/>
</dbReference>
<evidence type="ECO:0000313" key="2">
    <source>
        <dbReference type="Ensembl" id="ENSGGOP00000043520.1"/>
    </source>
</evidence>
<dbReference type="AlphaFoldDB" id="A0A2I2Z946"/>
<proteinExistence type="predicted"/>
<reference evidence="3" key="1">
    <citation type="submission" date="2011-05" db="EMBL/GenBank/DDBJ databases">
        <title>Insights into the evolution of the great apes provided by the gorilla genome.</title>
        <authorList>
            <person name="Scally A."/>
        </authorList>
    </citation>
    <scope>NUCLEOTIDE SEQUENCE [LARGE SCALE GENOMIC DNA]</scope>
</reference>
<sequence length="69" mass="7619">MVHIKKGELTQEEKELLEVIGKGVPHFRSAESQRGAPRTSQKPYFPGVPEWTSQGSSLPSPVTWQVTSA</sequence>
<evidence type="ECO:0000313" key="3">
    <source>
        <dbReference type="Proteomes" id="UP000001519"/>
    </source>
</evidence>
<feature type="compositionally biased region" description="Polar residues" evidence="1">
    <location>
        <begin position="51"/>
        <end position="69"/>
    </location>
</feature>
<dbReference type="Proteomes" id="UP000001519">
    <property type="component" value="Chromosome 7"/>
</dbReference>
<feature type="region of interest" description="Disordered" evidence="1">
    <location>
        <begin position="27"/>
        <end position="69"/>
    </location>
</feature>
<accession>A0A2I2Z946</accession>
<dbReference type="Ensembl" id="ENSGGOT00000059710.1">
    <property type="protein sequence ID" value="ENSGGOP00000043520.1"/>
    <property type="gene ID" value="ENSGGOG00000007522.3"/>
</dbReference>
<gene>
    <name evidence="2" type="primary">ANKMY2</name>
</gene>
<organism evidence="2 3">
    <name type="scientific">Gorilla gorilla gorilla</name>
    <name type="common">Western lowland gorilla</name>
    <dbReference type="NCBI Taxonomy" id="9595"/>
    <lineage>
        <taxon>Eukaryota</taxon>
        <taxon>Metazoa</taxon>
        <taxon>Chordata</taxon>
        <taxon>Craniata</taxon>
        <taxon>Vertebrata</taxon>
        <taxon>Euteleostomi</taxon>
        <taxon>Mammalia</taxon>
        <taxon>Eutheria</taxon>
        <taxon>Euarchontoglires</taxon>
        <taxon>Primates</taxon>
        <taxon>Haplorrhini</taxon>
        <taxon>Catarrhini</taxon>
        <taxon>Hominidae</taxon>
        <taxon>Gorilla</taxon>
    </lineage>
</organism>
<evidence type="ECO:0000256" key="1">
    <source>
        <dbReference type="SAM" id="MobiDB-lite"/>
    </source>
</evidence>
<reference evidence="2" key="4">
    <citation type="submission" date="2025-09" db="UniProtKB">
        <authorList>
            <consortium name="Ensembl"/>
        </authorList>
    </citation>
    <scope>IDENTIFICATION</scope>
</reference>
<protein>
    <submittedName>
        <fullName evidence="2">Ankyrin repeat and MYND domain containing 2</fullName>
    </submittedName>
</protein>